<sequence>MRTRKLFVGLLIAFSLTATAQSKINENKYNKFIKGEKYTEALTYLQEKGVANPDSYWFNKDVDQLLTFCFDPNFNDNEYNMIVSYANNSFKNMDYKDRSYYEMGGCYFVKTNHYLWKGDYEKAAQAYKESLEKLEKFKKENDLNPEGTKAIKSVIERLYLSETEAHKLVKTLRNFDVNNLNLSEEQAYAARQQIKGLLSSYDKPRKVYFITYQNYSTMNDGFAKEYFAIPDYFQNNFFYNMPKTVKDKYFPTINLLYLFNSDKYKTKEEETQQSEQRKAALIKKYGKNFGEAVFEKKIIIGMTKAMLEEGFNKPRSVDVSEYSEYWTWSDLMVTIDKKTQKVTNITNLR</sequence>
<feature type="chain" id="PRO_5046498723" description="Tetratricopeptide repeat protein" evidence="1">
    <location>
        <begin position="21"/>
        <end position="349"/>
    </location>
</feature>
<accession>A0ABP9LT48</accession>
<evidence type="ECO:0008006" key="4">
    <source>
        <dbReference type="Google" id="ProtNLM"/>
    </source>
</evidence>
<dbReference type="EMBL" id="BAABHX010000001">
    <property type="protein sequence ID" value="GAA5082620.1"/>
    <property type="molecule type" value="Genomic_DNA"/>
</dbReference>
<dbReference type="InterPro" id="IPR011990">
    <property type="entry name" value="TPR-like_helical_dom_sf"/>
</dbReference>
<evidence type="ECO:0000256" key="1">
    <source>
        <dbReference type="SAM" id="SignalP"/>
    </source>
</evidence>
<gene>
    <name evidence="2" type="ORF">GCM10023210_00170</name>
</gene>
<evidence type="ECO:0000313" key="2">
    <source>
        <dbReference type="EMBL" id="GAA5082620.1"/>
    </source>
</evidence>
<feature type="signal peptide" evidence="1">
    <location>
        <begin position="1"/>
        <end position="20"/>
    </location>
</feature>
<reference evidence="3" key="1">
    <citation type="journal article" date="2019" name="Int. J. Syst. Evol. Microbiol.">
        <title>The Global Catalogue of Microorganisms (GCM) 10K type strain sequencing project: providing services to taxonomists for standard genome sequencing and annotation.</title>
        <authorList>
            <consortium name="The Broad Institute Genomics Platform"/>
            <consortium name="The Broad Institute Genome Sequencing Center for Infectious Disease"/>
            <person name="Wu L."/>
            <person name="Ma J."/>
        </authorList>
    </citation>
    <scope>NUCLEOTIDE SEQUENCE [LARGE SCALE GENOMIC DNA]</scope>
    <source>
        <strain evidence="3">JCM 18019</strain>
    </source>
</reference>
<keyword evidence="3" id="KW-1185">Reference proteome</keyword>
<comment type="caution">
    <text evidence="2">The sequence shown here is derived from an EMBL/GenBank/DDBJ whole genome shotgun (WGS) entry which is preliminary data.</text>
</comment>
<dbReference type="Gene3D" id="1.25.40.10">
    <property type="entry name" value="Tetratricopeptide repeat domain"/>
    <property type="match status" value="1"/>
</dbReference>
<dbReference type="RefSeq" id="WP_345199469.1">
    <property type="nucleotide sequence ID" value="NZ_BAABHX010000001.1"/>
</dbReference>
<dbReference type="Proteomes" id="UP001500353">
    <property type="component" value="Unassembled WGS sequence"/>
</dbReference>
<keyword evidence="1" id="KW-0732">Signal</keyword>
<name>A0ABP9LT48_9FLAO</name>
<protein>
    <recommendedName>
        <fullName evidence="4">Tetratricopeptide repeat protein</fullName>
    </recommendedName>
</protein>
<organism evidence="2 3">
    <name type="scientific">Chryseobacterium ginsengisoli</name>
    <dbReference type="NCBI Taxonomy" id="363853"/>
    <lineage>
        <taxon>Bacteria</taxon>
        <taxon>Pseudomonadati</taxon>
        <taxon>Bacteroidota</taxon>
        <taxon>Flavobacteriia</taxon>
        <taxon>Flavobacteriales</taxon>
        <taxon>Weeksellaceae</taxon>
        <taxon>Chryseobacterium group</taxon>
        <taxon>Chryseobacterium</taxon>
    </lineage>
</organism>
<evidence type="ECO:0000313" key="3">
    <source>
        <dbReference type="Proteomes" id="UP001500353"/>
    </source>
</evidence>
<proteinExistence type="predicted"/>